<dbReference type="SUPFAM" id="SSF56112">
    <property type="entry name" value="Protein kinase-like (PK-like)"/>
    <property type="match status" value="1"/>
</dbReference>
<dbReference type="AlphaFoldDB" id="A0A0D3I3C0"/>
<sequence>MRSTFYRGAYANSGVVGSIAVRTLANNAHVSAAHAPSSLRSDSPLSQDMALRAEGAFGVVVAARSRAAPQDEFAIKVVAWPADVDAAALAEVRALASMPPSDDLLRYYGAWVEAGGDWAATGTAW</sequence>
<protein>
    <recommendedName>
        <fullName evidence="3">Protein kinase domain-containing protein</fullName>
    </recommendedName>
</protein>
<accession>A0A0D3I3C0</accession>
<dbReference type="Gene3D" id="3.30.200.20">
    <property type="entry name" value="Phosphorylase Kinase, domain 1"/>
    <property type="match status" value="1"/>
</dbReference>
<dbReference type="HOGENOM" id="CLU_1996897_0_0_1"/>
<proteinExistence type="predicted"/>
<dbReference type="EnsemblProtists" id="EOD05755">
    <property type="protein sequence ID" value="EOD05755"/>
    <property type="gene ID" value="EMIHUDRAFT_219812"/>
</dbReference>
<organism evidence="1 2">
    <name type="scientific">Emiliania huxleyi (strain CCMP1516)</name>
    <dbReference type="NCBI Taxonomy" id="280463"/>
    <lineage>
        <taxon>Eukaryota</taxon>
        <taxon>Haptista</taxon>
        <taxon>Haptophyta</taxon>
        <taxon>Prymnesiophyceae</taxon>
        <taxon>Isochrysidales</taxon>
        <taxon>Noelaerhabdaceae</taxon>
        <taxon>Emiliania</taxon>
    </lineage>
</organism>
<evidence type="ECO:0008006" key="3">
    <source>
        <dbReference type="Google" id="ProtNLM"/>
    </source>
</evidence>
<dbReference type="GeneID" id="17251927"/>
<keyword evidence="2" id="KW-1185">Reference proteome</keyword>
<evidence type="ECO:0000313" key="1">
    <source>
        <dbReference type="EnsemblProtists" id="EOD05755"/>
    </source>
</evidence>
<dbReference type="KEGG" id="ehx:EMIHUDRAFT_219812"/>
<dbReference type="RefSeq" id="XP_005758184.1">
    <property type="nucleotide sequence ID" value="XM_005758127.1"/>
</dbReference>
<evidence type="ECO:0000313" key="2">
    <source>
        <dbReference type="Proteomes" id="UP000013827"/>
    </source>
</evidence>
<dbReference type="InterPro" id="IPR011009">
    <property type="entry name" value="Kinase-like_dom_sf"/>
</dbReference>
<name>A0A0D3I3C0_EMIH1</name>
<reference evidence="2" key="1">
    <citation type="journal article" date="2013" name="Nature">
        <title>Pan genome of the phytoplankton Emiliania underpins its global distribution.</title>
        <authorList>
            <person name="Read B.A."/>
            <person name="Kegel J."/>
            <person name="Klute M.J."/>
            <person name="Kuo A."/>
            <person name="Lefebvre S.C."/>
            <person name="Maumus F."/>
            <person name="Mayer C."/>
            <person name="Miller J."/>
            <person name="Monier A."/>
            <person name="Salamov A."/>
            <person name="Young J."/>
            <person name="Aguilar M."/>
            <person name="Claverie J.M."/>
            <person name="Frickenhaus S."/>
            <person name="Gonzalez K."/>
            <person name="Herman E.K."/>
            <person name="Lin Y.C."/>
            <person name="Napier J."/>
            <person name="Ogata H."/>
            <person name="Sarno A.F."/>
            <person name="Shmutz J."/>
            <person name="Schroeder D."/>
            <person name="de Vargas C."/>
            <person name="Verret F."/>
            <person name="von Dassow P."/>
            <person name="Valentin K."/>
            <person name="Van de Peer Y."/>
            <person name="Wheeler G."/>
            <person name="Dacks J.B."/>
            <person name="Delwiche C.F."/>
            <person name="Dyhrman S.T."/>
            <person name="Glockner G."/>
            <person name="John U."/>
            <person name="Richards T."/>
            <person name="Worden A.Z."/>
            <person name="Zhang X."/>
            <person name="Grigoriev I.V."/>
            <person name="Allen A.E."/>
            <person name="Bidle K."/>
            <person name="Borodovsky M."/>
            <person name="Bowler C."/>
            <person name="Brownlee C."/>
            <person name="Cock J.M."/>
            <person name="Elias M."/>
            <person name="Gladyshev V.N."/>
            <person name="Groth M."/>
            <person name="Guda C."/>
            <person name="Hadaegh A."/>
            <person name="Iglesias-Rodriguez M.D."/>
            <person name="Jenkins J."/>
            <person name="Jones B.M."/>
            <person name="Lawson T."/>
            <person name="Leese F."/>
            <person name="Lindquist E."/>
            <person name="Lobanov A."/>
            <person name="Lomsadze A."/>
            <person name="Malik S.B."/>
            <person name="Marsh M.E."/>
            <person name="Mackinder L."/>
            <person name="Mock T."/>
            <person name="Mueller-Roeber B."/>
            <person name="Pagarete A."/>
            <person name="Parker M."/>
            <person name="Probert I."/>
            <person name="Quesneville H."/>
            <person name="Raines C."/>
            <person name="Rensing S.A."/>
            <person name="Riano-Pachon D.M."/>
            <person name="Richier S."/>
            <person name="Rokitta S."/>
            <person name="Shiraiwa Y."/>
            <person name="Soanes D.M."/>
            <person name="van der Giezen M."/>
            <person name="Wahlund T.M."/>
            <person name="Williams B."/>
            <person name="Wilson W."/>
            <person name="Wolfe G."/>
            <person name="Wurch L.L."/>
        </authorList>
    </citation>
    <scope>NUCLEOTIDE SEQUENCE</scope>
</reference>
<reference evidence="1" key="2">
    <citation type="submission" date="2024-10" db="UniProtKB">
        <authorList>
            <consortium name="EnsemblProtists"/>
        </authorList>
    </citation>
    <scope>IDENTIFICATION</scope>
</reference>
<dbReference type="PaxDb" id="2903-EOD05755"/>
<dbReference type="Proteomes" id="UP000013827">
    <property type="component" value="Unassembled WGS sequence"/>
</dbReference>